<dbReference type="PANTHER" id="PTHR32297:SF1">
    <property type="entry name" value="SODIUM CHANNEL MODIFIER 1"/>
    <property type="match status" value="1"/>
</dbReference>
<reference evidence="2 3" key="1">
    <citation type="submission" date="2017-11" db="EMBL/GenBank/DDBJ databases">
        <title>De-novo sequencing of pomegranate (Punica granatum L.) genome.</title>
        <authorList>
            <person name="Akparov Z."/>
            <person name="Amiraslanov A."/>
            <person name="Hajiyeva S."/>
            <person name="Abbasov M."/>
            <person name="Kaur K."/>
            <person name="Hamwieh A."/>
            <person name="Solovyev V."/>
            <person name="Salamov A."/>
            <person name="Braich B."/>
            <person name="Kosarev P."/>
            <person name="Mahmoud A."/>
            <person name="Hajiyev E."/>
            <person name="Babayeva S."/>
            <person name="Izzatullayeva V."/>
            <person name="Mammadov A."/>
            <person name="Mammadov A."/>
            <person name="Sharifova S."/>
            <person name="Ojaghi J."/>
            <person name="Eynullazada K."/>
            <person name="Bayramov B."/>
            <person name="Abdulazimova A."/>
            <person name="Shahmuradov I."/>
        </authorList>
    </citation>
    <scope>NUCLEOTIDE SEQUENCE [LARGE SCALE GENOMIC DNA]</scope>
    <source>
        <strain evidence="3">cv. AG2017</strain>
        <tissue evidence="2">Leaf</tissue>
    </source>
</reference>
<dbReference type="GO" id="GO:0005634">
    <property type="term" value="C:nucleus"/>
    <property type="evidence" value="ECO:0007669"/>
    <property type="project" value="TreeGrafter"/>
</dbReference>
<evidence type="ECO:0000259" key="1">
    <source>
        <dbReference type="Pfam" id="PF15803"/>
    </source>
</evidence>
<dbReference type="AlphaFoldDB" id="A0A2I0IVP6"/>
<comment type="caution">
    <text evidence="2">The sequence shown here is derived from an EMBL/GenBank/DDBJ whole genome shotgun (WGS) entry which is preliminary data.</text>
</comment>
<sequence>MSVFGGDSWAREQHHRKRRVDDLAIEGLDGSCYRKLSNGKFACLVCPNSPVLDSPLMLAVHRNGSRHRAAESRLKEKELIRRDEINKRIALSGDSSTSSSSRISSKPLIEQTRHIAFEVLSRKPITEDAKGECINARFAVSGPSVVQSNPQESVSLPAKEASAGAVEQQQLVDFRECRERELKFTSAGWKRDGNGRWYKDENENVLRGTYCLDILIQVEFDSDEEDPNVCLA</sequence>
<dbReference type="EMBL" id="PGOL01002496">
    <property type="protein sequence ID" value="PKI47476.1"/>
    <property type="molecule type" value="Genomic_DNA"/>
</dbReference>
<keyword evidence="3" id="KW-1185">Reference proteome</keyword>
<accession>A0A2I0IVP6</accession>
<dbReference type="STRING" id="22663.A0A2I0IVP6"/>
<dbReference type="InterPro" id="IPR033570">
    <property type="entry name" value="SCNM1"/>
</dbReference>
<name>A0A2I0IVP6_PUNGR</name>
<organism evidence="2 3">
    <name type="scientific">Punica granatum</name>
    <name type="common">Pomegranate</name>
    <dbReference type="NCBI Taxonomy" id="22663"/>
    <lineage>
        <taxon>Eukaryota</taxon>
        <taxon>Viridiplantae</taxon>
        <taxon>Streptophyta</taxon>
        <taxon>Embryophyta</taxon>
        <taxon>Tracheophyta</taxon>
        <taxon>Spermatophyta</taxon>
        <taxon>Magnoliopsida</taxon>
        <taxon>eudicotyledons</taxon>
        <taxon>Gunneridae</taxon>
        <taxon>Pentapetalae</taxon>
        <taxon>rosids</taxon>
        <taxon>malvids</taxon>
        <taxon>Myrtales</taxon>
        <taxon>Lythraceae</taxon>
        <taxon>Punica</taxon>
    </lineage>
</organism>
<dbReference type="Proteomes" id="UP000233551">
    <property type="component" value="Unassembled WGS sequence"/>
</dbReference>
<dbReference type="PANTHER" id="PTHR32297">
    <property type="entry name" value="SODIUM CHANNEL MODIFIER 1"/>
    <property type="match status" value="1"/>
</dbReference>
<dbReference type="GO" id="GO:0008380">
    <property type="term" value="P:RNA splicing"/>
    <property type="evidence" value="ECO:0007669"/>
    <property type="project" value="InterPro"/>
</dbReference>
<dbReference type="Pfam" id="PF15803">
    <property type="entry name" value="zf-SCNM1"/>
    <property type="match status" value="1"/>
</dbReference>
<feature type="domain" description="Sodium channel modifier 1 zinc-finger" evidence="1">
    <location>
        <begin position="43"/>
        <end position="69"/>
    </location>
</feature>
<gene>
    <name evidence="2" type="ORF">CRG98_032066</name>
</gene>
<proteinExistence type="predicted"/>
<protein>
    <recommendedName>
        <fullName evidence="1">Sodium channel modifier 1 zinc-finger domain-containing protein</fullName>
    </recommendedName>
</protein>
<evidence type="ECO:0000313" key="3">
    <source>
        <dbReference type="Proteomes" id="UP000233551"/>
    </source>
</evidence>
<evidence type="ECO:0000313" key="2">
    <source>
        <dbReference type="EMBL" id="PKI47476.1"/>
    </source>
</evidence>
<dbReference type="InterPro" id="IPR031622">
    <property type="entry name" value="Znf-SCNM1"/>
</dbReference>